<proteinExistence type="predicted"/>
<evidence type="ECO:0000259" key="1">
    <source>
        <dbReference type="PROSITE" id="PS50181"/>
    </source>
</evidence>
<reference evidence="2" key="1">
    <citation type="journal article" date="2020" name="Stud. Mycol.">
        <title>101 Dothideomycetes genomes: a test case for predicting lifestyles and emergence of pathogens.</title>
        <authorList>
            <person name="Haridas S."/>
            <person name="Albert R."/>
            <person name="Binder M."/>
            <person name="Bloem J."/>
            <person name="Labutti K."/>
            <person name="Salamov A."/>
            <person name="Andreopoulos B."/>
            <person name="Baker S."/>
            <person name="Barry K."/>
            <person name="Bills G."/>
            <person name="Bluhm B."/>
            <person name="Cannon C."/>
            <person name="Castanera R."/>
            <person name="Culley D."/>
            <person name="Daum C."/>
            <person name="Ezra D."/>
            <person name="Gonzalez J."/>
            <person name="Henrissat B."/>
            <person name="Kuo A."/>
            <person name="Liang C."/>
            <person name="Lipzen A."/>
            <person name="Lutzoni F."/>
            <person name="Magnuson J."/>
            <person name="Mondo S."/>
            <person name="Nolan M."/>
            <person name="Ohm R."/>
            <person name="Pangilinan J."/>
            <person name="Park H.-J."/>
            <person name="Ramirez L."/>
            <person name="Alfaro M."/>
            <person name="Sun H."/>
            <person name="Tritt A."/>
            <person name="Yoshinaga Y."/>
            <person name="Zwiers L.-H."/>
            <person name="Turgeon B."/>
            <person name="Goodwin S."/>
            <person name="Spatafora J."/>
            <person name="Crous P."/>
            <person name="Grigoriev I."/>
        </authorList>
    </citation>
    <scope>NUCLEOTIDE SEQUENCE</scope>
    <source>
        <strain evidence="2">CBS 690.94</strain>
    </source>
</reference>
<dbReference type="OrthoDB" id="3781162at2759"/>
<evidence type="ECO:0000313" key="3">
    <source>
        <dbReference type="Proteomes" id="UP000799764"/>
    </source>
</evidence>
<evidence type="ECO:0000313" key="2">
    <source>
        <dbReference type="EMBL" id="KAF2448403.1"/>
    </source>
</evidence>
<dbReference type="Pfam" id="PF00646">
    <property type="entry name" value="F-box"/>
    <property type="match status" value="1"/>
</dbReference>
<organism evidence="2 3">
    <name type="scientific">Karstenula rhodostoma CBS 690.94</name>
    <dbReference type="NCBI Taxonomy" id="1392251"/>
    <lineage>
        <taxon>Eukaryota</taxon>
        <taxon>Fungi</taxon>
        <taxon>Dikarya</taxon>
        <taxon>Ascomycota</taxon>
        <taxon>Pezizomycotina</taxon>
        <taxon>Dothideomycetes</taxon>
        <taxon>Pleosporomycetidae</taxon>
        <taxon>Pleosporales</taxon>
        <taxon>Massarineae</taxon>
        <taxon>Didymosphaeriaceae</taxon>
        <taxon>Karstenula</taxon>
    </lineage>
</organism>
<dbReference type="InterPro" id="IPR001810">
    <property type="entry name" value="F-box_dom"/>
</dbReference>
<dbReference type="PROSITE" id="PS50181">
    <property type="entry name" value="FBOX"/>
    <property type="match status" value="1"/>
</dbReference>
<accession>A0A9P4UGD1</accession>
<dbReference type="SUPFAM" id="SSF81383">
    <property type="entry name" value="F-box domain"/>
    <property type="match status" value="1"/>
</dbReference>
<keyword evidence="3" id="KW-1185">Reference proteome</keyword>
<dbReference type="Proteomes" id="UP000799764">
    <property type="component" value="Unassembled WGS sequence"/>
</dbReference>
<protein>
    <recommendedName>
        <fullName evidence="1">F-box domain-containing protein</fullName>
    </recommendedName>
</protein>
<dbReference type="AlphaFoldDB" id="A0A9P4UGD1"/>
<name>A0A9P4UGD1_9PLEO</name>
<comment type="caution">
    <text evidence="2">The sequence shown here is derived from an EMBL/GenBank/DDBJ whole genome shotgun (WGS) entry which is preliminary data.</text>
</comment>
<dbReference type="InterPro" id="IPR036047">
    <property type="entry name" value="F-box-like_dom_sf"/>
</dbReference>
<gene>
    <name evidence="2" type="ORF">P171DRAFT_481471</name>
</gene>
<feature type="domain" description="F-box" evidence="1">
    <location>
        <begin position="33"/>
        <end position="95"/>
    </location>
</feature>
<sequence>MKRLKSRLDRIKKSAQAWCNFEALESLVENVNCYQLVNLPTELLQQIFKYVTLSDTSSVISIMILRATCQRFRCFFDDPLATIDPAAKSAMLQRYSYFMRSKHLNKLIRSETRDCLVCIACMRLLPAKLFFSTAVYVPSHKRLCKGHEGELNLFGPRHEHRTWEELHIAGLQFWHPVPDYWRPSVSPVDRHCGIGRYGSLRGDGRFELGPTEKAQKGVFLGPRSAHDHYYGSIEDKRLAIEAADYLLRREWVLQPCEAPHMGGKTVSTVCGTVDSVLSRVAYQNRLGYTNLCPHMDGRTVDSERRVRKLLQSKTYECPMQSCKTWLWIEQQKLKPCSEWQENESAKSHGDKVNGTSYTEEAKGWLVLVVVRNVGSMNNPTDPKWIAQLGAPRWTGTRNYCPPLWLTSGVLP</sequence>
<dbReference type="EMBL" id="MU001495">
    <property type="protein sequence ID" value="KAF2448403.1"/>
    <property type="molecule type" value="Genomic_DNA"/>
</dbReference>